<protein>
    <recommendedName>
        <fullName evidence="3">SIR2-like domain-containing protein</fullName>
    </recommendedName>
</protein>
<proteinExistence type="predicted"/>
<name>A0ABT8WFS6_9FLAO</name>
<keyword evidence="2" id="KW-1185">Reference proteome</keyword>
<organism evidence="1 2">
    <name type="scientific">Flavivirga aquimarina</name>
    <dbReference type="NCBI Taxonomy" id="2027862"/>
    <lineage>
        <taxon>Bacteria</taxon>
        <taxon>Pseudomonadati</taxon>
        <taxon>Bacteroidota</taxon>
        <taxon>Flavobacteriia</taxon>
        <taxon>Flavobacteriales</taxon>
        <taxon>Flavobacteriaceae</taxon>
        <taxon>Flavivirga</taxon>
    </lineage>
</organism>
<dbReference type="RefSeq" id="WP_303279732.1">
    <property type="nucleotide sequence ID" value="NZ_JAUOEK010000183.1"/>
</dbReference>
<dbReference type="EMBL" id="JAUOEK010000183">
    <property type="protein sequence ID" value="MDO5972014.1"/>
    <property type="molecule type" value="Genomic_DNA"/>
</dbReference>
<reference evidence="1" key="1">
    <citation type="submission" date="2023-07" db="EMBL/GenBank/DDBJ databases">
        <title>Two novel species in the genus Flavivirga.</title>
        <authorList>
            <person name="Kwon K."/>
        </authorList>
    </citation>
    <scope>NUCLEOTIDE SEQUENCE</scope>
    <source>
        <strain evidence="1">KCTC 52353</strain>
    </source>
</reference>
<evidence type="ECO:0000313" key="2">
    <source>
        <dbReference type="Proteomes" id="UP001176883"/>
    </source>
</evidence>
<evidence type="ECO:0008006" key="3">
    <source>
        <dbReference type="Google" id="ProtNLM"/>
    </source>
</evidence>
<gene>
    <name evidence="1" type="ORF">Q4Q35_19610</name>
</gene>
<dbReference type="Proteomes" id="UP001176883">
    <property type="component" value="Unassembled WGS sequence"/>
</dbReference>
<sequence length="314" mass="36535">MLINNYNQKVCVLVGAGASSFCGKDSVSPYLPPLGNELFDKLISYSDYYNQLPEKAKNFFKKNDSFEEGFLKLIENLTPIKSMVDLAKYFLQFNISSIENNHYCKLFEILSSKNIQPFLVSLNYEMLAETAASQNYIVQYILNENQIAPSSDRLHVLKLHGGSNFLPSIKENYNLRVRKMGELNIDSLTVHDRLKSIDILNRNNDYYIPLMSFYTFGKKFMVKVQGNDMHDFFVKKYDSIINWCEKIIIIGVHYNESDSHIWEVIQNSNKKICIINPDYMNYPVKIRKKTILNIKTFEECISKKEKAFCDFLDC</sequence>
<accession>A0ABT8WFS6</accession>
<comment type="caution">
    <text evidence="1">The sequence shown here is derived from an EMBL/GenBank/DDBJ whole genome shotgun (WGS) entry which is preliminary data.</text>
</comment>
<evidence type="ECO:0000313" key="1">
    <source>
        <dbReference type="EMBL" id="MDO5972014.1"/>
    </source>
</evidence>